<evidence type="ECO:0000256" key="14">
    <source>
        <dbReference type="ARBA" id="ARBA00022932"/>
    </source>
</evidence>
<dbReference type="InterPro" id="IPR054722">
    <property type="entry name" value="PolX-like_BBD"/>
</dbReference>
<keyword evidence="11" id="KW-0460">Magnesium</keyword>
<dbReference type="GO" id="GO:0015074">
    <property type="term" value="P:DNA integration"/>
    <property type="evidence" value="ECO:0007669"/>
    <property type="project" value="UniProtKB-KW"/>
</dbReference>
<evidence type="ECO:0000256" key="4">
    <source>
        <dbReference type="ARBA" id="ARBA00022722"/>
    </source>
</evidence>
<keyword evidence="4" id="KW-0540">Nuclease</keyword>
<dbReference type="Pfam" id="PF07727">
    <property type="entry name" value="RVT_2"/>
    <property type="match status" value="1"/>
</dbReference>
<keyword evidence="8" id="KW-0255">Endonuclease</keyword>
<evidence type="ECO:0000256" key="8">
    <source>
        <dbReference type="ARBA" id="ARBA00022759"/>
    </source>
</evidence>
<evidence type="ECO:0000259" key="21">
    <source>
        <dbReference type="PROSITE" id="PS50994"/>
    </source>
</evidence>
<evidence type="ECO:0000256" key="17">
    <source>
        <dbReference type="ARBA" id="ARBA00023268"/>
    </source>
</evidence>
<keyword evidence="14" id="KW-0548">Nucleotidyltransferase</keyword>
<dbReference type="SUPFAM" id="SSF57756">
    <property type="entry name" value="Retrovirus zinc finger-like domains"/>
    <property type="match status" value="1"/>
</dbReference>
<feature type="region of interest" description="Disordered" evidence="19">
    <location>
        <begin position="165"/>
        <end position="198"/>
    </location>
</feature>
<dbReference type="SMART" id="SM00343">
    <property type="entry name" value="ZnF_C2HC"/>
    <property type="match status" value="1"/>
</dbReference>
<feature type="domain" description="Integrase catalytic" evidence="21">
    <location>
        <begin position="506"/>
        <end position="601"/>
    </location>
</feature>
<dbReference type="GO" id="GO:0003964">
    <property type="term" value="F:RNA-directed DNA polymerase activity"/>
    <property type="evidence" value="ECO:0007669"/>
    <property type="project" value="UniProtKB-KW"/>
</dbReference>
<dbReference type="PANTHER" id="PTHR42648:SF11">
    <property type="entry name" value="TRANSPOSON TY4-P GAG-POL POLYPROTEIN"/>
    <property type="match status" value="1"/>
</dbReference>
<accession>A0A2P4XFY5</accession>
<keyword evidence="9" id="KW-0378">Hydrolase</keyword>
<dbReference type="GO" id="GO:0004519">
    <property type="term" value="F:endonuclease activity"/>
    <property type="evidence" value="ECO:0007669"/>
    <property type="project" value="UniProtKB-KW"/>
</dbReference>
<dbReference type="AlphaFoldDB" id="A0A2P4XFY5"/>
<dbReference type="GO" id="GO:0006508">
    <property type="term" value="P:proteolysis"/>
    <property type="evidence" value="ECO:0007669"/>
    <property type="project" value="UniProtKB-KW"/>
</dbReference>
<reference evidence="22 23" key="1">
    <citation type="journal article" date="2017" name="Genome Biol. Evol.">
        <title>Phytophthora megakarya and P. palmivora, closely related causal agents of cacao black pod rot, underwent increases in genome sizes and gene numbers by different mechanisms.</title>
        <authorList>
            <person name="Ali S.S."/>
            <person name="Shao J."/>
            <person name="Lary D.J."/>
            <person name="Kronmiller B."/>
            <person name="Shen D."/>
            <person name="Strem M.D."/>
            <person name="Amoako-Attah I."/>
            <person name="Akrofi A.Y."/>
            <person name="Begoude B.A."/>
            <person name="Ten Hoopen G.M."/>
            <person name="Coulibaly K."/>
            <person name="Kebe B.I."/>
            <person name="Melnick R.L."/>
            <person name="Guiltinan M.J."/>
            <person name="Tyler B.M."/>
            <person name="Meinhardt L.W."/>
            <person name="Bailey B.A."/>
        </authorList>
    </citation>
    <scope>NUCLEOTIDE SEQUENCE [LARGE SCALE GENOMIC DNA]</scope>
    <source>
        <strain evidence="23">sbr112.9</strain>
    </source>
</reference>
<sequence length="937" mass="105289">MGPCEIIRLLEKDFGQGDAAGLIELTRSWTKLTRSSWRDLRTFFAQLKKAKNEINRKTRKLLGHDMVTESWLCVEVLSQLPSEFWASSISMKKDDFTVDQVESALRRIFGDKSKKEVGVMDKTQAVAISNVRVKLGQKRKSGGSESARSCFYCFEAGHFKPDCPKKAADRDSNRPGGPIFRTDVSTVPGGKKAKTSKSTSINTIKAVVNEGKRHLNEDGKTLLETCADDAVMDDIESLDPAHHEGFDDNGNTAQTPPQSMEGIEDEVRKENAAYLRALKRVTLTDDMWVVDTGAGRAITSDRGWFQGSLQHVSGHTFTYGNGTISRSTKKGSIKLHVLNPRGNLSVLKLTDISYDCECDSNLLSAYYLAKQGYRHFQSKSGEFLFFSEKGLKLLFAAIAKGEVYYLPSVKPIKANVVSNQSTKYGDILKEWHLRLGHVHWGLPQIPYNELKKVVFFCKTCAHMKDRRMSYRNMVGTKAIEPLHTLHMDSTGKLRVNGLYGSFGYRIRTDGGTEFINKEVSKLCAKLGLDFQSSNVESQEETGSAERSHQTMMAGVRCALQGANMTAKWWPEALLYIVNVTNRLPMARLGMKSPCELLHKKRPSGLALRIWGETCYAHIPKSKRKDPKLGDRAVECKLLGLSVNYKGYRLLDIKANKYLIARDVKFGPTATEAMIQRSFPTEDISNDQSETTITEQIGKRSRSDLEVNASISSESVTGRSTSCIVGVQTRDSTDRRRSKRQRYTNVRLRDYVTQLKTVATAPARIRIPTSIKEAQTSPHAEQWECAIRVEYEALIKNNTALGCHWIFDVKYKADGSVDRYKARLVVQGSTQSYGIDYQEVFAPVARYESLRLLLALSTILGFYLHQMDVSTAFLNGRLSESIYMRQPIGFRSGSGKLVCKLKKSLYGLKQAPRIWYEVLNAFLKKLVFLYARKSIACI</sequence>
<comment type="caution">
    <text evidence="22">The sequence shown here is derived from an EMBL/GenBank/DDBJ whole genome shotgun (WGS) entry which is preliminary data.</text>
</comment>
<keyword evidence="7" id="KW-0064">Aspartyl protease</keyword>
<dbReference type="Pfam" id="PF25597">
    <property type="entry name" value="SH3_retrovirus"/>
    <property type="match status" value="1"/>
</dbReference>
<keyword evidence="12" id="KW-0229">DNA integration</keyword>
<dbReference type="SUPFAM" id="SSF53098">
    <property type="entry name" value="Ribonuclease H-like"/>
    <property type="match status" value="1"/>
</dbReference>
<comment type="function">
    <text evidence="1">The aspartyl protease (PR) mediates the proteolytic cleavages of the Gag and Gag-Pol polyproteins after assembly of the VLP.</text>
</comment>
<evidence type="ECO:0000256" key="9">
    <source>
        <dbReference type="ARBA" id="ARBA00022801"/>
    </source>
</evidence>
<feature type="domain" description="CCHC-type" evidence="20">
    <location>
        <begin position="150"/>
        <end position="165"/>
    </location>
</feature>
<evidence type="ECO:0000256" key="18">
    <source>
        <dbReference type="PROSITE-ProRule" id="PRU00047"/>
    </source>
</evidence>
<dbReference type="InterPro" id="IPR001878">
    <property type="entry name" value="Znf_CCHC"/>
</dbReference>
<evidence type="ECO:0000256" key="10">
    <source>
        <dbReference type="ARBA" id="ARBA00022840"/>
    </source>
</evidence>
<dbReference type="PANTHER" id="PTHR42648">
    <property type="entry name" value="TRANSPOSASE, PUTATIVE-RELATED"/>
    <property type="match status" value="1"/>
</dbReference>
<feature type="region of interest" description="Disordered" evidence="19">
    <location>
        <begin position="243"/>
        <end position="262"/>
    </location>
</feature>
<keyword evidence="16" id="KW-0233">DNA recombination</keyword>
<gene>
    <name evidence="22" type="ORF">PHPALM_19998</name>
</gene>
<feature type="compositionally biased region" description="Polar residues" evidence="19">
    <location>
        <begin position="249"/>
        <end position="258"/>
    </location>
</feature>
<keyword evidence="10" id="KW-0067">ATP-binding</keyword>
<evidence type="ECO:0000256" key="15">
    <source>
        <dbReference type="ARBA" id="ARBA00023113"/>
    </source>
</evidence>
<evidence type="ECO:0000256" key="6">
    <source>
        <dbReference type="ARBA" id="ARBA00022741"/>
    </source>
</evidence>
<evidence type="ECO:0000313" key="22">
    <source>
        <dbReference type="EMBL" id="POM64465.1"/>
    </source>
</evidence>
<dbReference type="GO" id="GO:0008270">
    <property type="term" value="F:zinc ion binding"/>
    <property type="evidence" value="ECO:0007669"/>
    <property type="project" value="UniProtKB-KW"/>
</dbReference>
<name>A0A2P4XFY5_9STRA</name>
<dbReference type="InterPro" id="IPR001584">
    <property type="entry name" value="Integrase_cat-core"/>
</dbReference>
<dbReference type="PROSITE" id="PS50994">
    <property type="entry name" value="INTEGRASE"/>
    <property type="match status" value="1"/>
</dbReference>
<evidence type="ECO:0000256" key="1">
    <source>
        <dbReference type="ARBA" id="ARBA00002180"/>
    </source>
</evidence>
<dbReference type="Gene3D" id="3.30.420.10">
    <property type="entry name" value="Ribonuclease H-like superfamily/Ribonuclease H"/>
    <property type="match status" value="1"/>
</dbReference>
<keyword evidence="2" id="KW-1188">Viral release from host cell</keyword>
<keyword evidence="13" id="KW-0695">RNA-directed DNA polymerase</keyword>
<dbReference type="InterPro" id="IPR036875">
    <property type="entry name" value="Znf_CCHC_sf"/>
</dbReference>
<keyword evidence="5" id="KW-0479">Metal-binding</keyword>
<evidence type="ECO:0000256" key="2">
    <source>
        <dbReference type="ARBA" id="ARBA00022612"/>
    </source>
</evidence>
<dbReference type="SUPFAM" id="SSF56672">
    <property type="entry name" value="DNA/RNA polymerases"/>
    <property type="match status" value="1"/>
</dbReference>
<proteinExistence type="predicted"/>
<keyword evidence="3" id="KW-0645">Protease</keyword>
<evidence type="ECO:0000256" key="11">
    <source>
        <dbReference type="ARBA" id="ARBA00022842"/>
    </source>
</evidence>
<keyword evidence="15" id="KW-0917">Virion maturation</keyword>
<dbReference type="InterPro" id="IPR043502">
    <property type="entry name" value="DNA/RNA_pol_sf"/>
</dbReference>
<dbReference type="GO" id="GO:0005524">
    <property type="term" value="F:ATP binding"/>
    <property type="evidence" value="ECO:0007669"/>
    <property type="project" value="UniProtKB-KW"/>
</dbReference>
<keyword evidence="17" id="KW-0511">Multifunctional enzyme</keyword>
<evidence type="ECO:0000256" key="3">
    <source>
        <dbReference type="ARBA" id="ARBA00022670"/>
    </source>
</evidence>
<dbReference type="Pfam" id="PF22936">
    <property type="entry name" value="Pol_BBD"/>
    <property type="match status" value="1"/>
</dbReference>
<dbReference type="InterPro" id="IPR036397">
    <property type="entry name" value="RNaseH_sf"/>
</dbReference>
<dbReference type="OrthoDB" id="118349at2759"/>
<evidence type="ECO:0000256" key="19">
    <source>
        <dbReference type="SAM" id="MobiDB-lite"/>
    </source>
</evidence>
<evidence type="ECO:0000256" key="7">
    <source>
        <dbReference type="ARBA" id="ARBA00022750"/>
    </source>
</evidence>
<keyword evidence="14" id="KW-0808">Transferase</keyword>
<dbReference type="Proteomes" id="UP000237271">
    <property type="component" value="Unassembled WGS sequence"/>
</dbReference>
<dbReference type="InterPro" id="IPR013103">
    <property type="entry name" value="RVT_2"/>
</dbReference>
<evidence type="ECO:0000256" key="12">
    <source>
        <dbReference type="ARBA" id="ARBA00022908"/>
    </source>
</evidence>
<dbReference type="GO" id="GO:0003887">
    <property type="term" value="F:DNA-directed DNA polymerase activity"/>
    <property type="evidence" value="ECO:0007669"/>
    <property type="project" value="UniProtKB-KW"/>
</dbReference>
<dbReference type="GO" id="GO:0004190">
    <property type="term" value="F:aspartic-type endopeptidase activity"/>
    <property type="evidence" value="ECO:0007669"/>
    <property type="project" value="UniProtKB-KW"/>
</dbReference>
<dbReference type="Gene3D" id="4.10.60.10">
    <property type="entry name" value="Zinc finger, CCHC-type"/>
    <property type="match status" value="1"/>
</dbReference>
<keyword evidence="18" id="KW-0862">Zinc</keyword>
<keyword evidence="18" id="KW-0863">Zinc-finger</keyword>
<dbReference type="GO" id="GO:0006310">
    <property type="term" value="P:DNA recombination"/>
    <property type="evidence" value="ECO:0007669"/>
    <property type="project" value="UniProtKB-KW"/>
</dbReference>
<feature type="compositionally biased region" description="Polar residues" evidence="19">
    <location>
        <begin position="685"/>
        <end position="694"/>
    </location>
</feature>
<evidence type="ECO:0000256" key="13">
    <source>
        <dbReference type="ARBA" id="ARBA00022918"/>
    </source>
</evidence>
<evidence type="ECO:0000313" key="23">
    <source>
        <dbReference type="Proteomes" id="UP000237271"/>
    </source>
</evidence>
<evidence type="ECO:0000259" key="20">
    <source>
        <dbReference type="PROSITE" id="PS50158"/>
    </source>
</evidence>
<keyword evidence="14" id="KW-0239">DNA-directed DNA polymerase</keyword>
<dbReference type="EMBL" id="NCKW01011098">
    <property type="protein sequence ID" value="POM64465.1"/>
    <property type="molecule type" value="Genomic_DNA"/>
</dbReference>
<evidence type="ECO:0000256" key="5">
    <source>
        <dbReference type="ARBA" id="ARBA00022723"/>
    </source>
</evidence>
<feature type="region of interest" description="Disordered" evidence="19">
    <location>
        <begin position="683"/>
        <end position="710"/>
    </location>
</feature>
<dbReference type="InterPro" id="IPR057670">
    <property type="entry name" value="SH3_retrovirus"/>
</dbReference>
<keyword evidence="6" id="KW-0547">Nucleotide-binding</keyword>
<protein>
    <submittedName>
        <fullName evidence="22">Integrase catalytic core protein</fullName>
    </submittedName>
</protein>
<dbReference type="InterPro" id="IPR039537">
    <property type="entry name" value="Retrotran_Ty1/copia-like"/>
</dbReference>
<dbReference type="PROSITE" id="PS50158">
    <property type="entry name" value="ZF_CCHC"/>
    <property type="match status" value="1"/>
</dbReference>
<keyword evidence="23" id="KW-1185">Reference proteome</keyword>
<dbReference type="GO" id="GO:0003676">
    <property type="term" value="F:nucleic acid binding"/>
    <property type="evidence" value="ECO:0007669"/>
    <property type="project" value="InterPro"/>
</dbReference>
<dbReference type="InterPro" id="IPR012337">
    <property type="entry name" value="RNaseH-like_sf"/>
</dbReference>
<evidence type="ECO:0000256" key="16">
    <source>
        <dbReference type="ARBA" id="ARBA00023172"/>
    </source>
</evidence>
<organism evidence="22 23">
    <name type="scientific">Phytophthora palmivora</name>
    <dbReference type="NCBI Taxonomy" id="4796"/>
    <lineage>
        <taxon>Eukaryota</taxon>
        <taxon>Sar</taxon>
        <taxon>Stramenopiles</taxon>
        <taxon>Oomycota</taxon>
        <taxon>Peronosporomycetes</taxon>
        <taxon>Peronosporales</taxon>
        <taxon>Peronosporaceae</taxon>
        <taxon>Phytophthora</taxon>
    </lineage>
</organism>